<protein>
    <submittedName>
        <fullName evidence="2">Uncharacterized protein</fullName>
    </submittedName>
</protein>
<dbReference type="Proteomes" id="UP001209540">
    <property type="component" value="Unassembled WGS sequence"/>
</dbReference>
<name>A0AAD5KMR0_9FUNG</name>
<proteinExistence type="predicted"/>
<sequence length="2219" mass="251812">MPAIPTLKEKYAFAKTLEERQEVIRHHALVDSDDWYYYRGLTLLAQLQETLLSSNTNIVESRQPTEDESKLVAEIRDLLDKYSNKFPHSQNQHKLKARYHLLLYPLDPITSTTFIREELRLAAHEETQDVSQQQQRKQEEVGTPKPARRVKPGDFDPTLLNPSVVLEKALGRKDRIEAVLAFSYLRDHYDTPQKERQVLHELLQTPHSDAKELVVQRLTRFCEQNKQVPVNEFATENLTLEQMEWWLKTEINAPLIERYINKLGDDIEAVWSFVKTLGDHFNGLKGGILYYKLKQVVLQNQYEQVDPSMFEMYWNFRHTRHSSFYIKEFPQPTVNQRQELIDAYLAGALTKNPKLELKHLDNYESELKIKHATILLTHVPSLAEDDHWRSIVGTTAYRRLVENSELGFSYATLSNTNQKNTVIDNTKIQIKVKNMNHVSIRVFAIDLQQYWRLHPTATSIKVDSVDGLCPTWEKELDYSQVPAIQIVEDTIDLETLAPEVFEGRGAWVIDFVGGRKSCRAIIQKGRLRHIWKDTSAGHLFRILDEKNAPIDANIMYRNECFEPNQEHNILIPYQSNNKKNNEQQQIAGPMLIVHDEFCEPLHFTCKEETYDLEVDCYVNPESLVANRQTKVVVNPRLTIYDQPVPLQLLESVTFTVEATNNRDVKSTFTQHVSQVKPTMEFEFTVPNALSGLSFHLRGQVKAADGTSTHDVEASYSTYFTAMQTMSSAYLRTGPDGYFIQVLGKNGEPQRNVDVQIDLTHTMVVFTPIEQKLRTNDKGIIHLGKLEHVSNISIRTPVHKEWPLLVPNPTLPWRMHQQADTSFKIPGEFLYCNVFQTLPDNSRDITHDFTHKVDVHDTHVAIEGLPEGSYRFFLASKGRTSIQIECIIIASDGTQQQGHWADWLFGKETYAQTNAQKPLCIQEVQVTDKQIVVGLLDESDGKKQSSTARAIVTATAFVPEKGMSVTRLLHSSNPRKYIKASLATEATFLTGRTLSEEFEYVLNRARAEKWIGSTLTKPSILVYPDEGKATTTHGRDLEQGATFTGSQHRQVVKEQLMSSCYGGGFGGASGAFGSGTEGATNDLGFLNHYCPSLIVTPNEQGQLVLDRSQLGNGNILHIAILQQSGSGEQVLVNQRILDDVSLDLQLNDSCQQGNPSINYVQSKAIAELLPQQQLTLNMNHEWEVVDSFQKMFTLMENMATRVNLKVVDFLKQWPTYTEAEKLKKHDSMTCHEINLWIKFKDPEFFAQHLKPSIAAKLTKDFIDYYLLEDMTTLRTYADSIHLYEELTIYEKALLAKKIPDLLPVTLQAFLDAYTPTSDSNFDAVLAGSSLQQSIHQQIDLEALVERGEQLDSLSGTSRSFFRSVKKRSAGAPMAPMAFAAAPGGSPYGVARLASAAPPPPPPTGANEAMYAADQPLPDEEESDDDAMGFGLFDDDDLNAEEVEDDDDDLFTGINNASQPLSDDPSDNDEEQEKALRDALRQRQSKKIPFQFTQPTKEWKEKGYYQATGVSRSNQQVNRFWIDYLESDAQGQFLSGNFIYAISGFTEVIFALALSDLPFKSQWKQESDIPNNKLVISVETPCLVFYRQLKEAQNAPPTNPSVLLGQNFFSFKDNQNTNQDELDMVDPTQMEPATEYGWHVAISNVSSKKCDIEVTLQVPVGAIPTGNTPYCQSKTLQIQPYSTWQSVVGSFYFPSCGEFGQFPVTVASRSSMLIGATSPLKLHVKTPDTISASSSWTTLSSSGSDDQVMTYLLQANLDKVAFGLLRWRLSQPEFARRVIDTLRHRRFYSLSVWQYALYHRFPEAIKELLENQKSLLERCGAAFESPLVSTTTLSTYNRPSLLEYSPVIPARQHPLGSNLEIRNQELHKSYLAFLDLLAEKQKPSQDDLLVLTIYLVLQERIGDARQVYERIDPATSNMQYDYLGAYLETRLRADQIDPTTLDLSNVRQVAEKHLGCSQLKWRKMFTSLLDYVDEVERQQSQENIKNEEEQEATVMPERQQAQTILTEPVLDFDVDQNELVLHYAKVKQVEIRYYKTDVEVMFSHNPFNRSSDAGWVKPHVIQKIDLEEGDQEGIQNEDPLESFEVIGIGKTNVKTRRIPVPSDLTHAIVQVNGGGLKRRKPYFAHSLLVNFVESYGMVRVADKKSQRPIAGTYVKVYVRYKGQSKSEFWKDGYTGLNGVFDYVNVTEASLDKLRNVDKFSLLVSSTQNGAMVEEVYPPSSC</sequence>
<reference evidence="2" key="1">
    <citation type="journal article" date="2022" name="IScience">
        <title>Evolution of zygomycete secretomes and the origins of terrestrial fungal ecologies.</title>
        <authorList>
            <person name="Chang Y."/>
            <person name="Wang Y."/>
            <person name="Mondo S."/>
            <person name="Ahrendt S."/>
            <person name="Andreopoulos W."/>
            <person name="Barry K."/>
            <person name="Beard J."/>
            <person name="Benny G.L."/>
            <person name="Blankenship S."/>
            <person name="Bonito G."/>
            <person name="Cuomo C."/>
            <person name="Desiro A."/>
            <person name="Gervers K.A."/>
            <person name="Hundley H."/>
            <person name="Kuo A."/>
            <person name="LaButti K."/>
            <person name="Lang B.F."/>
            <person name="Lipzen A."/>
            <person name="O'Donnell K."/>
            <person name="Pangilinan J."/>
            <person name="Reynolds N."/>
            <person name="Sandor L."/>
            <person name="Smith M.E."/>
            <person name="Tsang A."/>
            <person name="Grigoriev I.V."/>
            <person name="Stajich J.E."/>
            <person name="Spatafora J.W."/>
        </authorList>
    </citation>
    <scope>NUCLEOTIDE SEQUENCE</scope>
    <source>
        <strain evidence="2">RSA 2281</strain>
    </source>
</reference>
<accession>A0AAD5KMR0</accession>
<evidence type="ECO:0000313" key="3">
    <source>
        <dbReference type="Proteomes" id="UP001209540"/>
    </source>
</evidence>
<evidence type="ECO:0000313" key="2">
    <source>
        <dbReference type="EMBL" id="KAI9271588.1"/>
    </source>
</evidence>
<evidence type="ECO:0000256" key="1">
    <source>
        <dbReference type="SAM" id="MobiDB-lite"/>
    </source>
</evidence>
<feature type="region of interest" description="Disordered" evidence="1">
    <location>
        <begin position="125"/>
        <end position="154"/>
    </location>
</feature>
<dbReference type="EMBL" id="JAIXMP010000006">
    <property type="protein sequence ID" value="KAI9271588.1"/>
    <property type="molecule type" value="Genomic_DNA"/>
</dbReference>
<organism evidence="2 3">
    <name type="scientific">Phascolomyces articulosus</name>
    <dbReference type="NCBI Taxonomy" id="60185"/>
    <lineage>
        <taxon>Eukaryota</taxon>
        <taxon>Fungi</taxon>
        <taxon>Fungi incertae sedis</taxon>
        <taxon>Mucoromycota</taxon>
        <taxon>Mucoromycotina</taxon>
        <taxon>Mucoromycetes</taxon>
        <taxon>Mucorales</taxon>
        <taxon>Lichtheimiaceae</taxon>
        <taxon>Phascolomyces</taxon>
    </lineage>
</organism>
<feature type="region of interest" description="Disordered" evidence="1">
    <location>
        <begin position="1446"/>
        <end position="1479"/>
    </location>
</feature>
<reference evidence="2" key="2">
    <citation type="submission" date="2023-02" db="EMBL/GenBank/DDBJ databases">
        <authorList>
            <consortium name="DOE Joint Genome Institute"/>
            <person name="Mondo S.J."/>
            <person name="Chang Y."/>
            <person name="Wang Y."/>
            <person name="Ahrendt S."/>
            <person name="Andreopoulos W."/>
            <person name="Barry K."/>
            <person name="Beard J."/>
            <person name="Benny G.L."/>
            <person name="Blankenship S."/>
            <person name="Bonito G."/>
            <person name="Cuomo C."/>
            <person name="Desiro A."/>
            <person name="Gervers K.A."/>
            <person name="Hundley H."/>
            <person name="Kuo A."/>
            <person name="LaButti K."/>
            <person name="Lang B.F."/>
            <person name="Lipzen A."/>
            <person name="O'Donnell K."/>
            <person name="Pangilinan J."/>
            <person name="Reynolds N."/>
            <person name="Sandor L."/>
            <person name="Smith M.W."/>
            <person name="Tsang A."/>
            <person name="Grigoriev I.V."/>
            <person name="Stajich J.E."/>
            <person name="Spatafora J.W."/>
        </authorList>
    </citation>
    <scope>NUCLEOTIDE SEQUENCE</scope>
    <source>
        <strain evidence="2">RSA 2281</strain>
    </source>
</reference>
<keyword evidence="3" id="KW-1185">Reference proteome</keyword>
<gene>
    <name evidence="2" type="ORF">BDA99DRAFT_602382</name>
</gene>
<comment type="caution">
    <text evidence="2">The sequence shown here is derived from an EMBL/GenBank/DDBJ whole genome shotgun (WGS) entry which is preliminary data.</text>
</comment>